<proteinExistence type="predicted"/>
<dbReference type="Proteomes" id="UP000887013">
    <property type="component" value="Unassembled WGS sequence"/>
</dbReference>
<accession>A0A8X6UF06</accession>
<feature type="region of interest" description="Disordered" evidence="1">
    <location>
        <begin position="1"/>
        <end position="22"/>
    </location>
</feature>
<evidence type="ECO:0000313" key="2">
    <source>
        <dbReference type="EMBL" id="GFU12566.1"/>
    </source>
</evidence>
<sequence>MEIVDTKQENYQNKSVDRNEDKRNVITSISSNEPVETRLKEETSNDIIKEEIENTAPVIHKSITKKIINVIQHIMNHEEIYWTPDKELIVNGKIIRNTNIMNLITHLVRNRKIKPFGFE</sequence>
<dbReference type="OrthoDB" id="6426908at2759"/>
<reference evidence="2" key="1">
    <citation type="submission" date="2020-08" db="EMBL/GenBank/DDBJ databases">
        <title>Multicomponent nature underlies the extraordinary mechanical properties of spider dragline silk.</title>
        <authorList>
            <person name="Kono N."/>
            <person name="Nakamura H."/>
            <person name="Mori M."/>
            <person name="Yoshida Y."/>
            <person name="Ohtoshi R."/>
            <person name="Malay A.D."/>
            <person name="Moran D.A.P."/>
            <person name="Tomita M."/>
            <person name="Numata K."/>
            <person name="Arakawa K."/>
        </authorList>
    </citation>
    <scope>NUCLEOTIDE SEQUENCE</scope>
</reference>
<organism evidence="2 3">
    <name type="scientific">Nephila pilipes</name>
    <name type="common">Giant wood spider</name>
    <name type="synonym">Nephila maculata</name>
    <dbReference type="NCBI Taxonomy" id="299642"/>
    <lineage>
        <taxon>Eukaryota</taxon>
        <taxon>Metazoa</taxon>
        <taxon>Ecdysozoa</taxon>
        <taxon>Arthropoda</taxon>
        <taxon>Chelicerata</taxon>
        <taxon>Arachnida</taxon>
        <taxon>Araneae</taxon>
        <taxon>Araneomorphae</taxon>
        <taxon>Entelegynae</taxon>
        <taxon>Araneoidea</taxon>
        <taxon>Nephilidae</taxon>
        <taxon>Nephila</taxon>
    </lineage>
</organism>
<comment type="caution">
    <text evidence="2">The sequence shown here is derived from an EMBL/GenBank/DDBJ whole genome shotgun (WGS) entry which is preliminary data.</text>
</comment>
<gene>
    <name evidence="2" type="ORF">NPIL_455261</name>
</gene>
<protein>
    <submittedName>
        <fullName evidence="2">Uncharacterized protein</fullName>
    </submittedName>
</protein>
<evidence type="ECO:0000256" key="1">
    <source>
        <dbReference type="SAM" id="MobiDB-lite"/>
    </source>
</evidence>
<keyword evidence="3" id="KW-1185">Reference proteome</keyword>
<evidence type="ECO:0000313" key="3">
    <source>
        <dbReference type="Proteomes" id="UP000887013"/>
    </source>
</evidence>
<dbReference type="AlphaFoldDB" id="A0A8X6UF06"/>
<name>A0A8X6UF06_NEPPI</name>
<dbReference type="EMBL" id="BMAW01078800">
    <property type="protein sequence ID" value="GFU12566.1"/>
    <property type="molecule type" value="Genomic_DNA"/>
</dbReference>